<reference evidence="1" key="1">
    <citation type="submission" date="2017-05" db="UniProtKB">
        <authorList>
            <consortium name="EnsemblMetazoa"/>
        </authorList>
    </citation>
    <scope>IDENTIFICATION</scope>
</reference>
<accession>A0A1X7VG99</accession>
<evidence type="ECO:0000313" key="1">
    <source>
        <dbReference type="EnsemblMetazoa" id="Aqu2.1.39081_001"/>
    </source>
</evidence>
<dbReference type="EnsemblMetazoa" id="Aqu2.1.39081_001">
    <property type="protein sequence ID" value="Aqu2.1.39081_001"/>
    <property type="gene ID" value="Aqu2.1.39081"/>
</dbReference>
<sequence length="91" mass="10303">MNVRLRNGKRSAVIEARKGFVPENTTRSTEWAMKIRLESIPSRLMSFHSSSLTLFSFQPNGLLNFPQLPNSLSLYQRPPSPSPVKQTTTVQ</sequence>
<protein>
    <submittedName>
        <fullName evidence="1">Uncharacterized protein</fullName>
    </submittedName>
</protein>
<name>A0A1X7VG99_AMPQE</name>
<dbReference type="AlphaFoldDB" id="A0A1X7VG99"/>
<dbReference type="InParanoid" id="A0A1X7VG99"/>
<proteinExistence type="predicted"/>
<organism evidence="1">
    <name type="scientific">Amphimedon queenslandica</name>
    <name type="common">Sponge</name>
    <dbReference type="NCBI Taxonomy" id="400682"/>
    <lineage>
        <taxon>Eukaryota</taxon>
        <taxon>Metazoa</taxon>
        <taxon>Porifera</taxon>
        <taxon>Demospongiae</taxon>
        <taxon>Heteroscleromorpha</taxon>
        <taxon>Haplosclerida</taxon>
        <taxon>Niphatidae</taxon>
        <taxon>Amphimedon</taxon>
    </lineage>
</organism>